<dbReference type="InterPro" id="IPR045269">
    <property type="entry name" value="Atg1-like"/>
</dbReference>
<dbReference type="EMBL" id="CP036291">
    <property type="protein sequence ID" value="QDU88349.1"/>
    <property type="molecule type" value="Genomic_DNA"/>
</dbReference>
<dbReference type="OrthoDB" id="6111975at2"/>
<reference evidence="3 4" key="1">
    <citation type="submission" date="2019-02" db="EMBL/GenBank/DDBJ databases">
        <title>Deep-cultivation of Planctomycetes and their phenomic and genomic characterization uncovers novel biology.</title>
        <authorList>
            <person name="Wiegand S."/>
            <person name="Jogler M."/>
            <person name="Boedeker C."/>
            <person name="Pinto D."/>
            <person name="Vollmers J."/>
            <person name="Rivas-Marin E."/>
            <person name="Kohn T."/>
            <person name="Peeters S.H."/>
            <person name="Heuer A."/>
            <person name="Rast P."/>
            <person name="Oberbeckmann S."/>
            <person name="Bunk B."/>
            <person name="Jeske O."/>
            <person name="Meyerdierks A."/>
            <person name="Storesund J.E."/>
            <person name="Kallscheuer N."/>
            <person name="Luecker S."/>
            <person name="Lage O.M."/>
            <person name="Pohl T."/>
            <person name="Merkel B.J."/>
            <person name="Hornburger P."/>
            <person name="Mueller R.-W."/>
            <person name="Bruemmer F."/>
            <person name="Labrenz M."/>
            <person name="Spormann A.M."/>
            <person name="Op den Camp H."/>
            <person name="Overmann J."/>
            <person name="Amann R."/>
            <person name="Jetten M.S.M."/>
            <person name="Mascher T."/>
            <person name="Medema M.H."/>
            <person name="Devos D.P."/>
            <person name="Kaster A.-K."/>
            <person name="Ovreas L."/>
            <person name="Rohde M."/>
            <person name="Galperin M.Y."/>
            <person name="Jogler C."/>
        </authorList>
    </citation>
    <scope>NUCLEOTIDE SEQUENCE [LARGE SCALE GENOMIC DNA]</scope>
    <source>
        <strain evidence="3 4">Pla175</strain>
    </source>
</reference>
<gene>
    <name evidence="3" type="primary">pknB_7</name>
    <name evidence="3" type="ORF">Pla175_17240</name>
</gene>
<dbReference type="Pfam" id="PF00069">
    <property type="entry name" value="Pkinase"/>
    <property type="match status" value="1"/>
</dbReference>
<sequence>MATSQQFVGDYRLFHLIRSGAVYEIWAVRPISGTEAFAIKWLPPGPKHTRSAVAELKHEHNVGRDLDHPSIIKTYDYGTTNNGAYLRMELFKTLNIKQQLVAGAHRLHYRLKEILLPAAAGLAHMHQKGWIHRDVKPDNYLLSDDNEVRLIDFTIAKKPAGRFSFGRTAVQGTYSYMSPEQIRGQGPDPRGDIYSFGCMMYEMLSGKLPFTANSSQELLQKHIKTKPMQITTLERNVHPDMASLVHRMISKDPSDRPETMTEVMLAIKTQRMFITPPSPPSDDPEVDAAEEE</sequence>
<dbReference type="EC" id="2.7.11.1" evidence="3"/>
<dbReference type="PROSITE" id="PS50011">
    <property type="entry name" value="PROTEIN_KINASE_DOM"/>
    <property type="match status" value="1"/>
</dbReference>
<dbReference type="PANTHER" id="PTHR24348:SF71">
    <property type="entry name" value="PROTEIN KINASE DOMAIN-CONTAINING PROTEIN"/>
    <property type="match status" value="1"/>
</dbReference>
<proteinExistence type="predicted"/>
<dbReference type="InterPro" id="IPR000719">
    <property type="entry name" value="Prot_kinase_dom"/>
</dbReference>
<keyword evidence="4" id="KW-1185">Reference proteome</keyword>
<keyword evidence="3" id="KW-0418">Kinase</keyword>
<dbReference type="PANTHER" id="PTHR24348">
    <property type="entry name" value="SERINE/THREONINE-PROTEIN KINASE UNC-51-RELATED"/>
    <property type="match status" value="1"/>
</dbReference>
<feature type="compositionally biased region" description="Acidic residues" evidence="1">
    <location>
        <begin position="282"/>
        <end position="292"/>
    </location>
</feature>
<dbReference type="Gene3D" id="1.10.510.10">
    <property type="entry name" value="Transferase(Phosphotransferase) domain 1"/>
    <property type="match status" value="1"/>
</dbReference>
<feature type="region of interest" description="Disordered" evidence="1">
    <location>
        <begin position="273"/>
        <end position="292"/>
    </location>
</feature>
<dbReference type="GO" id="GO:0005737">
    <property type="term" value="C:cytoplasm"/>
    <property type="evidence" value="ECO:0007669"/>
    <property type="project" value="TreeGrafter"/>
</dbReference>
<name>A0A518DA38_9BACT</name>
<accession>A0A518DA38</accession>
<dbReference type="Proteomes" id="UP000317429">
    <property type="component" value="Chromosome"/>
</dbReference>
<dbReference type="GO" id="GO:0005524">
    <property type="term" value="F:ATP binding"/>
    <property type="evidence" value="ECO:0007669"/>
    <property type="project" value="InterPro"/>
</dbReference>
<dbReference type="SMART" id="SM00220">
    <property type="entry name" value="S_TKc"/>
    <property type="match status" value="1"/>
</dbReference>
<evidence type="ECO:0000313" key="4">
    <source>
        <dbReference type="Proteomes" id="UP000317429"/>
    </source>
</evidence>
<organism evidence="3 4">
    <name type="scientific">Pirellulimonas nuda</name>
    <dbReference type="NCBI Taxonomy" id="2528009"/>
    <lineage>
        <taxon>Bacteria</taxon>
        <taxon>Pseudomonadati</taxon>
        <taxon>Planctomycetota</taxon>
        <taxon>Planctomycetia</taxon>
        <taxon>Pirellulales</taxon>
        <taxon>Lacipirellulaceae</taxon>
        <taxon>Pirellulimonas</taxon>
    </lineage>
</organism>
<dbReference type="GO" id="GO:0004674">
    <property type="term" value="F:protein serine/threonine kinase activity"/>
    <property type="evidence" value="ECO:0007669"/>
    <property type="project" value="UniProtKB-EC"/>
</dbReference>
<dbReference type="Gene3D" id="3.30.200.20">
    <property type="entry name" value="Phosphorylase Kinase, domain 1"/>
    <property type="match status" value="1"/>
</dbReference>
<dbReference type="SUPFAM" id="SSF56112">
    <property type="entry name" value="Protein kinase-like (PK-like)"/>
    <property type="match status" value="1"/>
</dbReference>
<protein>
    <submittedName>
        <fullName evidence="3">Serine/threonine-protein kinase PknB</fullName>
        <ecNumber evidence="3">2.7.11.1</ecNumber>
    </submittedName>
</protein>
<evidence type="ECO:0000259" key="2">
    <source>
        <dbReference type="PROSITE" id="PS50011"/>
    </source>
</evidence>
<evidence type="ECO:0000256" key="1">
    <source>
        <dbReference type="SAM" id="MobiDB-lite"/>
    </source>
</evidence>
<evidence type="ECO:0000313" key="3">
    <source>
        <dbReference type="EMBL" id="QDU88349.1"/>
    </source>
</evidence>
<feature type="domain" description="Protein kinase" evidence="2">
    <location>
        <begin position="11"/>
        <end position="274"/>
    </location>
</feature>
<dbReference type="InterPro" id="IPR011009">
    <property type="entry name" value="Kinase-like_dom_sf"/>
</dbReference>
<dbReference type="AlphaFoldDB" id="A0A518DA38"/>
<dbReference type="CDD" id="cd14014">
    <property type="entry name" value="STKc_PknB_like"/>
    <property type="match status" value="1"/>
</dbReference>
<dbReference type="KEGG" id="pnd:Pla175_17240"/>
<keyword evidence="3" id="KW-0808">Transferase</keyword>